<comment type="subcellular location">
    <subcellularLocation>
        <location evidence="1">Membrane</location>
    </subcellularLocation>
</comment>
<dbReference type="GO" id="GO:0008046">
    <property type="term" value="F:axon guidance receptor activity"/>
    <property type="evidence" value="ECO:0007669"/>
    <property type="project" value="TreeGrafter"/>
</dbReference>
<dbReference type="PANTHER" id="PTHR45080:SF8">
    <property type="entry name" value="IG-LIKE DOMAIN-CONTAINING PROTEIN"/>
    <property type="match status" value="1"/>
</dbReference>
<dbReference type="AlphaFoldDB" id="A0AAV7I919"/>
<dbReference type="SMART" id="SM00408">
    <property type="entry name" value="IGc2"/>
    <property type="match status" value="2"/>
</dbReference>
<evidence type="ECO:0000256" key="4">
    <source>
        <dbReference type="ARBA" id="ARBA00023136"/>
    </source>
</evidence>
<dbReference type="InterPro" id="IPR036179">
    <property type="entry name" value="Ig-like_dom_sf"/>
</dbReference>
<evidence type="ECO:0000256" key="5">
    <source>
        <dbReference type="ARBA" id="ARBA00023157"/>
    </source>
</evidence>
<dbReference type="InterPro" id="IPR050958">
    <property type="entry name" value="Cell_Adh-Cytoskel_Orgn"/>
</dbReference>
<feature type="region of interest" description="Disordered" evidence="8">
    <location>
        <begin position="1"/>
        <end position="22"/>
    </location>
</feature>
<protein>
    <recommendedName>
        <fullName evidence="9">Ig-like domain-containing protein</fullName>
    </recommendedName>
</protein>
<evidence type="ECO:0000256" key="2">
    <source>
        <dbReference type="ARBA" id="ARBA00022729"/>
    </source>
</evidence>
<dbReference type="InterPro" id="IPR013098">
    <property type="entry name" value="Ig_I-set"/>
</dbReference>
<dbReference type="GO" id="GO:0050808">
    <property type="term" value="P:synapse organization"/>
    <property type="evidence" value="ECO:0007669"/>
    <property type="project" value="TreeGrafter"/>
</dbReference>
<dbReference type="PROSITE" id="PS50835">
    <property type="entry name" value="IG_LIKE"/>
    <property type="match status" value="2"/>
</dbReference>
<feature type="domain" description="Ig-like" evidence="9">
    <location>
        <begin position="12"/>
        <end position="101"/>
    </location>
</feature>
<dbReference type="Gene3D" id="2.60.40.10">
    <property type="entry name" value="Immunoglobulins"/>
    <property type="match status" value="2"/>
</dbReference>
<name>A0AAV7I919_COTGL</name>
<dbReference type="InterPro" id="IPR003598">
    <property type="entry name" value="Ig_sub2"/>
</dbReference>
<evidence type="ECO:0000256" key="3">
    <source>
        <dbReference type="ARBA" id="ARBA00022737"/>
    </source>
</evidence>
<feature type="compositionally biased region" description="Basic and acidic residues" evidence="8">
    <location>
        <begin position="7"/>
        <end position="16"/>
    </location>
</feature>
<evidence type="ECO:0000256" key="6">
    <source>
        <dbReference type="ARBA" id="ARBA00023180"/>
    </source>
</evidence>
<dbReference type="Pfam" id="PF13927">
    <property type="entry name" value="Ig_3"/>
    <property type="match status" value="1"/>
</dbReference>
<keyword evidence="5" id="KW-1015">Disulfide bond</keyword>
<dbReference type="InterPro" id="IPR007110">
    <property type="entry name" value="Ig-like_dom"/>
</dbReference>
<dbReference type="InterPro" id="IPR013783">
    <property type="entry name" value="Ig-like_fold"/>
</dbReference>
<evidence type="ECO:0000313" key="11">
    <source>
        <dbReference type="Proteomes" id="UP000826195"/>
    </source>
</evidence>
<keyword evidence="3" id="KW-0677">Repeat</keyword>
<keyword evidence="4" id="KW-0472">Membrane</keyword>
<evidence type="ECO:0000256" key="8">
    <source>
        <dbReference type="SAM" id="MobiDB-lite"/>
    </source>
</evidence>
<dbReference type="Pfam" id="PF07679">
    <property type="entry name" value="I-set"/>
    <property type="match status" value="1"/>
</dbReference>
<dbReference type="InterPro" id="IPR003599">
    <property type="entry name" value="Ig_sub"/>
</dbReference>
<dbReference type="EMBL" id="JAHXZJ010002237">
    <property type="protein sequence ID" value="KAH0545898.1"/>
    <property type="molecule type" value="Genomic_DNA"/>
</dbReference>
<dbReference type="FunFam" id="2.60.40.10:FF:000004">
    <property type="entry name" value="DCC isoform 1"/>
    <property type="match status" value="1"/>
</dbReference>
<evidence type="ECO:0000259" key="9">
    <source>
        <dbReference type="PROSITE" id="PS50835"/>
    </source>
</evidence>
<keyword evidence="6" id="KW-0325">Glycoprotein</keyword>
<dbReference type="Proteomes" id="UP000826195">
    <property type="component" value="Unassembled WGS sequence"/>
</dbReference>
<keyword evidence="2" id="KW-0732">Signal</keyword>
<dbReference type="GO" id="GO:0007156">
    <property type="term" value="P:homophilic cell adhesion via plasma membrane adhesion molecules"/>
    <property type="evidence" value="ECO:0007669"/>
    <property type="project" value="TreeGrafter"/>
</dbReference>
<keyword evidence="7" id="KW-0393">Immunoglobulin domain</keyword>
<reference evidence="10 11" key="1">
    <citation type="journal article" date="2021" name="J. Hered.">
        <title>A chromosome-level genome assembly of the parasitoid wasp, Cotesia glomerata (Hymenoptera: Braconidae).</title>
        <authorList>
            <person name="Pinto B.J."/>
            <person name="Weis J.J."/>
            <person name="Gamble T."/>
            <person name="Ode P.J."/>
            <person name="Paul R."/>
            <person name="Zaspel J.M."/>
        </authorList>
    </citation>
    <scope>NUCLEOTIDE SEQUENCE [LARGE SCALE GENOMIC DNA]</scope>
    <source>
        <strain evidence="10">CgM1</strain>
    </source>
</reference>
<dbReference type="GO" id="GO:0030424">
    <property type="term" value="C:axon"/>
    <property type="evidence" value="ECO:0007669"/>
    <property type="project" value="TreeGrafter"/>
</dbReference>
<comment type="caution">
    <text evidence="10">The sequence shown here is derived from an EMBL/GenBank/DDBJ whole genome shotgun (WGS) entry which is preliminary data.</text>
</comment>
<accession>A0AAV7I919</accession>
<evidence type="ECO:0000256" key="7">
    <source>
        <dbReference type="ARBA" id="ARBA00023319"/>
    </source>
</evidence>
<sequence length="247" mass="27343">MRTGKHRNPEPPRINERMNPSPVREGETIVLSCISQGGNPPPMYSWYRESIGGTDAIVNSERAHARGGVLIIQSARVEDAGRYVCHVNNTAGSERVELEVSIINSISIHLTPQQVTIDLGKDGKFQCAVTGQPTPIITWAKDGLPVREGTGRIKILGNGGSILHISSVTRDDKGMYQCFAKNDYEMTQATAELRLGVLKLGWNNYDELPVRLYRLCAGRFRIPSELIGWATTQWTDRCFTCRASEAS</sequence>
<feature type="domain" description="Ig-like" evidence="9">
    <location>
        <begin position="106"/>
        <end position="194"/>
    </location>
</feature>
<evidence type="ECO:0000313" key="10">
    <source>
        <dbReference type="EMBL" id="KAH0545898.1"/>
    </source>
</evidence>
<gene>
    <name evidence="10" type="ORF">KQX54_004254</name>
</gene>
<keyword evidence="11" id="KW-1185">Reference proteome</keyword>
<dbReference type="GO" id="GO:0005886">
    <property type="term" value="C:plasma membrane"/>
    <property type="evidence" value="ECO:0007669"/>
    <property type="project" value="TreeGrafter"/>
</dbReference>
<proteinExistence type="predicted"/>
<dbReference type="SUPFAM" id="SSF48726">
    <property type="entry name" value="Immunoglobulin"/>
    <property type="match status" value="2"/>
</dbReference>
<dbReference type="PANTHER" id="PTHR45080">
    <property type="entry name" value="CONTACTIN 5"/>
    <property type="match status" value="1"/>
</dbReference>
<dbReference type="GO" id="GO:0043025">
    <property type="term" value="C:neuronal cell body"/>
    <property type="evidence" value="ECO:0007669"/>
    <property type="project" value="TreeGrafter"/>
</dbReference>
<evidence type="ECO:0000256" key="1">
    <source>
        <dbReference type="ARBA" id="ARBA00004370"/>
    </source>
</evidence>
<organism evidence="10 11">
    <name type="scientific">Cotesia glomerata</name>
    <name type="common">Lepidopteran parasitic wasp</name>
    <name type="synonym">Apanteles glomeratus</name>
    <dbReference type="NCBI Taxonomy" id="32391"/>
    <lineage>
        <taxon>Eukaryota</taxon>
        <taxon>Metazoa</taxon>
        <taxon>Ecdysozoa</taxon>
        <taxon>Arthropoda</taxon>
        <taxon>Hexapoda</taxon>
        <taxon>Insecta</taxon>
        <taxon>Pterygota</taxon>
        <taxon>Neoptera</taxon>
        <taxon>Endopterygota</taxon>
        <taxon>Hymenoptera</taxon>
        <taxon>Apocrita</taxon>
        <taxon>Ichneumonoidea</taxon>
        <taxon>Braconidae</taxon>
        <taxon>Microgastrinae</taxon>
        <taxon>Cotesia</taxon>
    </lineage>
</organism>
<dbReference type="SMART" id="SM00409">
    <property type="entry name" value="IG"/>
    <property type="match status" value="2"/>
</dbReference>